<gene>
    <name evidence="2" type="ORF">pkur_cds_761</name>
</gene>
<evidence type="ECO:0000313" key="2">
    <source>
        <dbReference type="EMBL" id="WBR14935.1"/>
    </source>
</evidence>
<feature type="compositionally biased region" description="Low complexity" evidence="1">
    <location>
        <begin position="1"/>
        <end position="12"/>
    </location>
</feature>
<dbReference type="Proteomes" id="UP001185135">
    <property type="component" value="Segment"/>
</dbReference>
<reference evidence="2" key="1">
    <citation type="submission" date="2022-06" db="EMBL/GenBank/DDBJ databases">
        <authorList>
            <person name="Legendre M."/>
            <person name="Claverie J.-M."/>
            <person name="Alempic J.-M."/>
            <person name="Abergel C."/>
        </authorList>
    </citation>
    <scope>NUCLEOTIDE SEQUENCE</scope>
    <source>
        <strain evidence="2">Kuranda</strain>
    </source>
</reference>
<organism evidence="2 3">
    <name type="scientific">Pandoravirus kuranda</name>
    <dbReference type="NCBI Taxonomy" id="3019033"/>
    <lineage>
        <taxon>Viruses</taxon>
        <taxon>Pandoravirus</taxon>
    </lineage>
</organism>
<accession>A0AA95EFA6</accession>
<evidence type="ECO:0000256" key="1">
    <source>
        <dbReference type="SAM" id="MobiDB-lite"/>
    </source>
</evidence>
<proteinExistence type="predicted"/>
<feature type="region of interest" description="Disordered" evidence="1">
    <location>
        <begin position="1"/>
        <end position="61"/>
    </location>
</feature>
<evidence type="ECO:0000313" key="3">
    <source>
        <dbReference type="Proteomes" id="UP001185135"/>
    </source>
</evidence>
<sequence length="237" mass="26565">MLRWPSPWHTAPAAPPPKTPSVIDKWLVDTGRKPLPLPPPRARYTARGRRGVQRTAPSATATPSLSLIWPTRSSGDVPTVVTTTTSTPKDHPFDASNNEQSCERHAPTFDAFTGDGVAEAADQASDAMWEDPSYTSIYQTSPTEWRERITEMIDMGMSHYNVCNCVEGAMPTKDDIERYDALFREVVAENPEVGEIEVIPGYPPIYVLLGAADAAQLYAERRQRERDERRREYQCED</sequence>
<dbReference type="EMBL" id="ON887157">
    <property type="protein sequence ID" value="WBR14935.1"/>
    <property type="molecule type" value="Genomic_DNA"/>
</dbReference>
<protein>
    <submittedName>
        <fullName evidence="2">Uncharacterized protein</fullName>
    </submittedName>
</protein>
<name>A0AA95EFA6_9VIRU</name>